<organism evidence="1 2">
    <name type="scientific">Physcomitrium patens</name>
    <name type="common">Spreading-leaved earth moss</name>
    <name type="synonym">Physcomitrella patens</name>
    <dbReference type="NCBI Taxonomy" id="3218"/>
    <lineage>
        <taxon>Eukaryota</taxon>
        <taxon>Viridiplantae</taxon>
        <taxon>Streptophyta</taxon>
        <taxon>Embryophyta</taxon>
        <taxon>Bryophyta</taxon>
        <taxon>Bryophytina</taxon>
        <taxon>Bryopsida</taxon>
        <taxon>Funariidae</taxon>
        <taxon>Funariales</taxon>
        <taxon>Funariaceae</taxon>
        <taxon>Physcomitrium</taxon>
    </lineage>
</organism>
<evidence type="ECO:0000313" key="1">
    <source>
        <dbReference type="EnsemblPlants" id="Pp3c24_12770V3.2"/>
    </source>
</evidence>
<dbReference type="EnsemblPlants" id="Pp3c24_12770V3.2">
    <property type="protein sequence ID" value="Pp3c24_12770V3.2"/>
    <property type="gene ID" value="Pp3c24_12770"/>
</dbReference>
<keyword evidence="2" id="KW-1185">Reference proteome</keyword>
<evidence type="ECO:0000313" key="2">
    <source>
        <dbReference type="Proteomes" id="UP000006727"/>
    </source>
</evidence>
<name>A0A7I4CIJ5_PHYPA</name>
<accession>A0A7I4CIJ5</accession>
<dbReference type="Gramene" id="Pp3c24_12770V3.2">
    <property type="protein sequence ID" value="Pp3c24_12770V3.2"/>
    <property type="gene ID" value="Pp3c24_12770"/>
</dbReference>
<dbReference type="EMBL" id="ABEU02000024">
    <property type="status" value="NOT_ANNOTATED_CDS"/>
    <property type="molecule type" value="Genomic_DNA"/>
</dbReference>
<reference evidence="1" key="3">
    <citation type="submission" date="2020-12" db="UniProtKB">
        <authorList>
            <consortium name="EnsemblPlants"/>
        </authorList>
    </citation>
    <scope>IDENTIFICATION</scope>
</reference>
<reference evidence="1 2" key="2">
    <citation type="journal article" date="2018" name="Plant J.">
        <title>The Physcomitrella patens chromosome-scale assembly reveals moss genome structure and evolution.</title>
        <authorList>
            <person name="Lang D."/>
            <person name="Ullrich K.K."/>
            <person name="Murat F."/>
            <person name="Fuchs J."/>
            <person name="Jenkins J."/>
            <person name="Haas F.B."/>
            <person name="Piednoel M."/>
            <person name="Gundlach H."/>
            <person name="Van Bel M."/>
            <person name="Meyberg R."/>
            <person name="Vives C."/>
            <person name="Morata J."/>
            <person name="Symeonidi A."/>
            <person name="Hiss M."/>
            <person name="Muchero W."/>
            <person name="Kamisugi Y."/>
            <person name="Saleh O."/>
            <person name="Blanc G."/>
            <person name="Decker E.L."/>
            <person name="van Gessel N."/>
            <person name="Grimwood J."/>
            <person name="Hayes R.D."/>
            <person name="Graham S.W."/>
            <person name="Gunter L.E."/>
            <person name="McDaniel S.F."/>
            <person name="Hoernstein S.N.W."/>
            <person name="Larsson A."/>
            <person name="Li F.W."/>
            <person name="Perroud P.F."/>
            <person name="Phillips J."/>
            <person name="Ranjan P."/>
            <person name="Rokshar D.S."/>
            <person name="Rothfels C.J."/>
            <person name="Schneider L."/>
            <person name="Shu S."/>
            <person name="Stevenson D.W."/>
            <person name="Thummler F."/>
            <person name="Tillich M."/>
            <person name="Villarreal Aguilar J.C."/>
            <person name="Widiez T."/>
            <person name="Wong G.K."/>
            <person name="Wymore A."/>
            <person name="Zhang Y."/>
            <person name="Zimmer A.D."/>
            <person name="Quatrano R.S."/>
            <person name="Mayer K.F.X."/>
            <person name="Goodstein D."/>
            <person name="Casacuberta J.M."/>
            <person name="Vandepoele K."/>
            <person name="Reski R."/>
            <person name="Cuming A.C."/>
            <person name="Tuskan G.A."/>
            <person name="Maumus F."/>
            <person name="Salse J."/>
            <person name="Schmutz J."/>
            <person name="Rensing S.A."/>
        </authorList>
    </citation>
    <scope>NUCLEOTIDE SEQUENCE [LARGE SCALE GENOMIC DNA]</scope>
    <source>
        <strain evidence="1 2">cv. Gransden 2004</strain>
    </source>
</reference>
<dbReference type="Proteomes" id="UP000006727">
    <property type="component" value="Chromosome 24"/>
</dbReference>
<sequence length="73" mass="8157">MSIKRTVADGNENNLILLDSEDISSYDQSLSSVYGIKEYDKTLFVSLGALNILQLFGQLYHRISESPCVIKCV</sequence>
<dbReference type="AlphaFoldDB" id="A0A7I4CIJ5"/>
<protein>
    <submittedName>
        <fullName evidence="1">Uncharacterized protein</fullName>
    </submittedName>
</protein>
<reference evidence="1 2" key="1">
    <citation type="journal article" date="2008" name="Science">
        <title>The Physcomitrella genome reveals evolutionary insights into the conquest of land by plants.</title>
        <authorList>
            <person name="Rensing S."/>
            <person name="Lang D."/>
            <person name="Zimmer A."/>
            <person name="Terry A."/>
            <person name="Salamov A."/>
            <person name="Shapiro H."/>
            <person name="Nishiyama T."/>
            <person name="Perroud P.-F."/>
            <person name="Lindquist E."/>
            <person name="Kamisugi Y."/>
            <person name="Tanahashi T."/>
            <person name="Sakakibara K."/>
            <person name="Fujita T."/>
            <person name="Oishi K."/>
            <person name="Shin-I T."/>
            <person name="Kuroki Y."/>
            <person name="Toyoda A."/>
            <person name="Suzuki Y."/>
            <person name="Hashimoto A."/>
            <person name="Yamaguchi K."/>
            <person name="Sugano A."/>
            <person name="Kohara Y."/>
            <person name="Fujiyama A."/>
            <person name="Anterola A."/>
            <person name="Aoki S."/>
            <person name="Ashton N."/>
            <person name="Barbazuk W.B."/>
            <person name="Barker E."/>
            <person name="Bennetzen J."/>
            <person name="Bezanilla M."/>
            <person name="Blankenship R."/>
            <person name="Cho S.H."/>
            <person name="Dutcher S."/>
            <person name="Estelle M."/>
            <person name="Fawcett J.A."/>
            <person name="Gundlach H."/>
            <person name="Hanada K."/>
            <person name="Heyl A."/>
            <person name="Hicks K.A."/>
            <person name="Hugh J."/>
            <person name="Lohr M."/>
            <person name="Mayer K."/>
            <person name="Melkozernov A."/>
            <person name="Murata T."/>
            <person name="Nelson D."/>
            <person name="Pils B."/>
            <person name="Prigge M."/>
            <person name="Reiss B."/>
            <person name="Renner T."/>
            <person name="Rombauts S."/>
            <person name="Rushton P."/>
            <person name="Sanderfoot A."/>
            <person name="Schween G."/>
            <person name="Shiu S.-H."/>
            <person name="Stueber K."/>
            <person name="Theodoulou F.L."/>
            <person name="Tu H."/>
            <person name="Van de Peer Y."/>
            <person name="Verrier P.J."/>
            <person name="Waters E."/>
            <person name="Wood A."/>
            <person name="Yang L."/>
            <person name="Cove D."/>
            <person name="Cuming A."/>
            <person name="Hasebe M."/>
            <person name="Lucas S."/>
            <person name="Mishler D.B."/>
            <person name="Reski R."/>
            <person name="Grigoriev I."/>
            <person name="Quatrano R.S."/>
            <person name="Boore J.L."/>
        </authorList>
    </citation>
    <scope>NUCLEOTIDE SEQUENCE [LARGE SCALE GENOMIC DNA]</scope>
    <source>
        <strain evidence="1 2">cv. Gransden 2004</strain>
    </source>
</reference>
<proteinExistence type="predicted"/>